<dbReference type="OrthoDB" id="2415594at2759"/>
<name>A0A8H3X776_GIGMA</name>
<evidence type="ECO:0000256" key="1">
    <source>
        <dbReference type="SAM" id="MobiDB-lite"/>
    </source>
</evidence>
<accession>A0A8H3X776</accession>
<evidence type="ECO:0000313" key="3">
    <source>
        <dbReference type="Proteomes" id="UP000439903"/>
    </source>
</evidence>
<reference evidence="2 3" key="1">
    <citation type="journal article" date="2019" name="Environ. Microbiol.">
        <title>At the nexus of three kingdoms: the genome of the mycorrhizal fungus Gigaspora margarita provides insights into plant, endobacterial and fungal interactions.</title>
        <authorList>
            <person name="Venice F."/>
            <person name="Ghignone S."/>
            <person name="Salvioli di Fossalunga A."/>
            <person name="Amselem J."/>
            <person name="Novero M."/>
            <person name="Xianan X."/>
            <person name="Sedzielewska Toro K."/>
            <person name="Morin E."/>
            <person name="Lipzen A."/>
            <person name="Grigoriev I.V."/>
            <person name="Henrissat B."/>
            <person name="Martin F.M."/>
            <person name="Bonfante P."/>
        </authorList>
    </citation>
    <scope>NUCLEOTIDE SEQUENCE [LARGE SCALE GENOMIC DNA]</scope>
    <source>
        <strain evidence="2 3">BEG34</strain>
    </source>
</reference>
<sequence>MDIKSDENAEYYNHNEKLYNQLTQTSEGNTSTNSILDDQLTQTSEGNVSTNSSKNTKKLSPLWLYFSFKPSLPDIPICDKCGQKFLPKSGNSSLEKHLNSQYNIIIPKIKCYQSKLPFVRDNPWPKVQKKEHDLALIT</sequence>
<feature type="compositionally biased region" description="Polar residues" evidence="1">
    <location>
        <begin position="25"/>
        <end position="48"/>
    </location>
</feature>
<gene>
    <name evidence="2" type="ORF">F8M41_007207</name>
</gene>
<dbReference type="AlphaFoldDB" id="A0A8H3X776"/>
<organism evidence="2 3">
    <name type="scientific">Gigaspora margarita</name>
    <dbReference type="NCBI Taxonomy" id="4874"/>
    <lineage>
        <taxon>Eukaryota</taxon>
        <taxon>Fungi</taxon>
        <taxon>Fungi incertae sedis</taxon>
        <taxon>Mucoromycota</taxon>
        <taxon>Glomeromycotina</taxon>
        <taxon>Glomeromycetes</taxon>
        <taxon>Diversisporales</taxon>
        <taxon>Gigasporaceae</taxon>
        <taxon>Gigaspora</taxon>
    </lineage>
</organism>
<keyword evidence="3" id="KW-1185">Reference proteome</keyword>
<dbReference type="EMBL" id="WTPW01001718">
    <property type="protein sequence ID" value="KAF0419071.1"/>
    <property type="molecule type" value="Genomic_DNA"/>
</dbReference>
<proteinExistence type="predicted"/>
<evidence type="ECO:0000313" key="2">
    <source>
        <dbReference type="EMBL" id="KAF0419071.1"/>
    </source>
</evidence>
<dbReference type="Proteomes" id="UP000439903">
    <property type="component" value="Unassembled WGS sequence"/>
</dbReference>
<comment type="caution">
    <text evidence="2">The sequence shown here is derived from an EMBL/GenBank/DDBJ whole genome shotgun (WGS) entry which is preliminary data.</text>
</comment>
<feature type="region of interest" description="Disordered" evidence="1">
    <location>
        <begin position="25"/>
        <end position="55"/>
    </location>
</feature>
<protein>
    <submittedName>
        <fullName evidence="2">Zinc finger bed domain-containing protein ricesleeper 2-like</fullName>
    </submittedName>
</protein>